<dbReference type="Proteomes" id="UP000245076">
    <property type="component" value="Unassembled WGS sequence"/>
</dbReference>
<reference evidence="1 2" key="1">
    <citation type="submission" date="2018-02" db="EMBL/GenBank/DDBJ databases">
        <title>Novel Leptospira species isolated from soil and water in Japan.</title>
        <authorList>
            <person name="Nakao R."/>
            <person name="Masuzawa T."/>
        </authorList>
    </citation>
    <scope>NUCLEOTIDE SEQUENCE [LARGE SCALE GENOMIC DNA]</scope>
    <source>
        <strain evidence="1 2">E8</strain>
    </source>
</reference>
<sequence length="178" mass="20428">MAIKYTSQKNGTTIEDVSFTAKCGYASVNMIGSQFDLSWGPEHLDTVVADIEPYKGPKSIGNMIVERFPWAQKIFREHGRLGADFRTYQQYLISEFPNCNVYYYASGTWEELDNYLNMGYAVMLFTDKGKLTKSGHYIVLKRQTAPGVYESADPWFGDGKIYKRSELVFNKPYFLVML</sequence>
<protein>
    <recommendedName>
        <fullName evidence="3">Peptidase C39-like domain-containing protein</fullName>
    </recommendedName>
</protein>
<organism evidence="1 2">
    <name type="scientific">Leptospira johnsonii</name>
    <dbReference type="NCBI Taxonomy" id="1917820"/>
    <lineage>
        <taxon>Bacteria</taxon>
        <taxon>Pseudomonadati</taxon>
        <taxon>Spirochaetota</taxon>
        <taxon>Spirochaetia</taxon>
        <taxon>Leptospirales</taxon>
        <taxon>Leptospiraceae</taxon>
        <taxon>Leptospira</taxon>
    </lineage>
</organism>
<evidence type="ECO:0000313" key="1">
    <source>
        <dbReference type="EMBL" id="GBF40679.1"/>
    </source>
</evidence>
<proteinExistence type="predicted"/>
<keyword evidence="2" id="KW-1185">Reference proteome</keyword>
<dbReference type="AlphaFoldDB" id="A0A2P2D7R9"/>
<evidence type="ECO:0008006" key="3">
    <source>
        <dbReference type="Google" id="ProtNLM"/>
    </source>
</evidence>
<accession>A0A2P2D7R9</accession>
<dbReference type="EMBL" id="BFAY01000013">
    <property type="protein sequence ID" value="GBF40679.1"/>
    <property type="molecule type" value="Genomic_DNA"/>
</dbReference>
<name>A0A2P2D7R9_9LEPT</name>
<gene>
    <name evidence="1" type="ORF">LPTSP1_36970</name>
</gene>
<comment type="caution">
    <text evidence="1">The sequence shown here is derived from an EMBL/GenBank/DDBJ whole genome shotgun (WGS) entry which is preliminary data.</text>
</comment>
<evidence type="ECO:0000313" key="2">
    <source>
        <dbReference type="Proteomes" id="UP000245076"/>
    </source>
</evidence>